<sequence>MICHWDECQQLYPTSDAKTTTKSRFGFTKSAFLAAMRRFATAGACRKTLALCRNSSSSKRFEQ</sequence>
<dbReference type="EMBL" id="ANOG01000984">
    <property type="protein sequence ID" value="EMI16204.1"/>
    <property type="molecule type" value="Genomic_DNA"/>
</dbReference>
<accession>M5RQH4</accession>
<evidence type="ECO:0000313" key="2">
    <source>
        <dbReference type="Proteomes" id="UP000011991"/>
    </source>
</evidence>
<name>M5RQH4_9BACT</name>
<comment type="caution">
    <text evidence="1">The sequence shown here is derived from an EMBL/GenBank/DDBJ whole genome shotgun (WGS) entry which is preliminary data.</text>
</comment>
<proteinExistence type="predicted"/>
<dbReference type="Proteomes" id="UP000011991">
    <property type="component" value="Unassembled WGS sequence"/>
</dbReference>
<keyword evidence="2" id="KW-1185">Reference proteome</keyword>
<protein>
    <submittedName>
        <fullName evidence="1">Uncharacterized protein</fullName>
    </submittedName>
</protein>
<evidence type="ECO:0000313" key="1">
    <source>
        <dbReference type="EMBL" id="EMI16204.1"/>
    </source>
</evidence>
<organism evidence="1 2">
    <name type="scientific">Rhodopirellula maiorica SM1</name>
    <dbReference type="NCBI Taxonomy" id="1265738"/>
    <lineage>
        <taxon>Bacteria</taxon>
        <taxon>Pseudomonadati</taxon>
        <taxon>Planctomycetota</taxon>
        <taxon>Planctomycetia</taxon>
        <taxon>Pirellulales</taxon>
        <taxon>Pirellulaceae</taxon>
        <taxon>Novipirellula</taxon>
    </lineage>
</organism>
<gene>
    <name evidence="1" type="ORF">RMSM_06872</name>
</gene>
<reference evidence="1 2" key="1">
    <citation type="journal article" date="2013" name="Mar. Genomics">
        <title>Expression of sulfatases in Rhodopirellula baltica and the diversity of sulfatases in the genus Rhodopirellula.</title>
        <authorList>
            <person name="Wegner C.E."/>
            <person name="Richter-Heitmann T."/>
            <person name="Klindworth A."/>
            <person name="Klockow C."/>
            <person name="Richter M."/>
            <person name="Achstetter T."/>
            <person name="Glockner F.O."/>
            <person name="Harder J."/>
        </authorList>
    </citation>
    <scope>NUCLEOTIDE SEQUENCE [LARGE SCALE GENOMIC DNA]</scope>
    <source>
        <strain evidence="1 2">SM1</strain>
    </source>
</reference>
<dbReference type="AlphaFoldDB" id="M5RQH4"/>